<protein>
    <recommendedName>
        <fullName evidence="12">NB-ARC domain-containing protein</fullName>
    </recommendedName>
</protein>
<evidence type="ECO:0000256" key="5">
    <source>
        <dbReference type="ARBA" id="ARBA00022821"/>
    </source>
</evidence>
<dbReference type="PRINTS" id="PR00364">
    <property type="entry name" value="DISEASERSIST"/>
</dbReference>
<dbReference type="Pfam" id="PF00931">
    <property type="entry name" value="NB-ARC"/>
    <property type="match status" value="1"/>
</dbReference>
<dbReference type="InterPro" id="IPR050905">
    <property type="entry name" value="Plant_NBS-LRR"/>
</dbReference>
<dbReference type="FunFam" id="1.10.8.430:FF:000003">
    <property type="entry name" value="Probable disease resistance protein At5g66910"/>
    <property type="match status" value="1"/>
</dbReference>
<gene>
    <name evidence="10" type="ORF">PVL29_011595</name>
</gene>
<dbReference type="PANTHER" id="PTHR33463:SF220">
    <property type="entry name" value="NB-ARC DOMAIN-CONTAINING PROTEIN"/>
    <property type="match status" value="1"/>
</dbReference>
<dbReference type="GO" id="GO:0043531">
    <property type="term" value="F:ADP binding"/>
    <property type="evidence" value="ECO:0007669"/>
    <property type="project" value="InterPro"/>
</dbReference>
<dbReference type="PANTHER" id="PTHR33463">
    <property type="entry name" value="NB-ARC DOMAIN-CONTAINING PROTEIN-RELATED"/>
    <property type="match status" value="1"/>
</dbReference>
<dbReference type="SUPFAM" id="SSF52540">
    <property type="entry name" value="P-loop containing nucleoside triphosphate hydrolases"/>
    <property type="match status" value="1"/>
</dbReference>
<keyword evidence="4" id="KW-0547">Nucleotide-binding</keyword>
<dbReference type="InterPro" id="IPR042197">
    <property type="entry name" value="Apaf_helical"/>
</dbReference>
<feature type="domain" description="Disease resistance protein winged helix" evidence="8">
    <location>
        <begin position="383"/>
        <end position="450"/>
    </location>
</feature>
<dbReference type="GO" id="GO:0005524">
    <property type="term" value="F:ATP binding"/>
    <property type="evidence" value="ECO:0007669"/>
    <property type="project" value="UniProtKB-KW"/>
</dbReference>
<reference evidence="10 11" key="1">
    <citation type="journal article" date="2023" name="BMC Biotechnol.">
        <title>Vitis rotundifolia cv Carlos genome sequencing.</title>
        <authorList>
            <person name="Huff M."/>
            <person name="Hulse-Kemp A."/>
            <person name="Scheffler B."/>
            <person name="Youngblood R."/>
            <person name="Simpson S."/>
            <person name="Babiker E."/>
            <person name="Staton M."/>
        </authorList>
    </citation>
    <scope>NUCLEOTIDE SEQUENCE [LARGE SCALE GENOMIC DNA]</scope>
    <source>
        <tissue evidence="10">Leaf</tissue>
    </source>
</reference>
<dbReference type="EMBL" id="JARBHA010000009">
    <property type="protein sequence ID" value="KAJ9692604.1"/>
    <property type="molecule type" value="Genomic_DNA"/>
</dbReference>
<evidence type="ECO:0000259" key="8">
    <source>
        <dbReference type="Pfam" id="PF23559"/>
    </source>
</evidence>
<proteinExistence type="inferred from homology"/>
<dbReference type="InterPro" id="IPR027417">
    <property type="entry name" value="P-loop_NTPase"/>
</dbReference>
<evidence type="ECO:0000256" key="6">
    <source>
        <dbReference type="ARBA" id="ARBA00022840"/>
    </source>
</evidence>
<evidence type="ECO:0000256" key="3">
    <source>
        <dbReference type="ARBA" id="ARBA00022737"/>
    </source>
</evidence>
<evidence type="ECO:0000259" key="7">
    <source>
        <dbReference type="Pfam" id="PF00931"/>
    </source>
</evidence>
<dbReference type="InterPro" id="IPR055414">
    <property type="entry name" value="LRR_R13L4/SHOC2-like"/>
</dbReference>
<dbReference type="InterPro" id="IPR032675">
    <property type="entry name" value="LRR_dom_sf"/>
</dbReference>
<keyword evidence="11" id="KW-1185">Reference proteome</keyword>
<dbReference type="SUPFAM" id="SSF52058">
    <property type="entry name" value="L domain-like"/>
    <property type="match status" value="1"/>
</dbReference>
<dbReference type="InterPro" id="IPR036388">
    <property type="entry name" value="WH-like_DNA-bd_sf"/>
</dbReference>
<dbReference type="AlphaFoldDB" id="A0AA39DQN1"/>
<evidence type="ECO:0000256" key="2">
    <source>
        <dbReference type="ARBA" id="ARBA00022614"/>
    </source>
</evidence>
<name>A0AA39DQN1_VITRO</name>
<keyword evidence="5" id="KW-0611">Plant defense</keyword>
<dbReference type="Pfam" id="PF23559">
    <property type="entry name" value="WHD_DRP"/>
    <property type="match status" value="1"/>
</dbReference>
<dbReference type="Proteomes" id="UP001168098">
    <property type="component" value="Unassembled WGS sequence"/>
</dbReference>
<dbReference type="Gene3D" id="1.10.8.430">
    <property type="entry name" value="Helical domain of apoptotic protease-activating factors"/>
    <property type="match status" value="1"/>
</dbReference>
<organism evidence="10 11">
    <name type="scientific">Vitis rotundifolia</name>
    <name type="common">Muscadine grape</name>
    <dbReference type="NCBI Taxonomy" id="103349"/>
    <lineage>
        <taxon>Eukaryota</taxon>
        <taxon>Viridiplantae</taxon>
        <taxon>Streptophyta</taxon>
        <taxon>Embryophyta</taxon>
        <taxon>Tracheophyta</taxon>
        <taxon>Spermatophyta</taxon>
        <taxon>Magnoliopsida</taxon>
        <taxon>eudicotyledons</taxon>
        <taxon>Gunneridae</taxon>
        <taxon>Pentapetalae</taxon>
        <taxon>rosids</taxon>
        <taxon>Vitales</taxon>
        <taxon>Vitaceae</taxon>
        <taxon>Viteae</taxon>
        <taxon>Vitis</taxon>
    </lineage>
</organism>
<accession>A0AA39DQN1</accession>
<dbReference type="FunFam" id="3.40.50.300:FF:001091">
    <property type="entry name" value="Probable disease resistance protein At1g61300"/>
    <property type="match status" value="1"/>
</dbReference>
<evidence type="ECO:0000313" key="11">
    <source>
        <dbReference type="Proteomes" id="UP001168098"/>
    </source>
</evidence>
<dbReference type="Gene3D" id="3.40.50.300">
    <property type="entry name" value="P-loop containing nucleotide triphosphate hydrolases"/>
    <property type="match status" value="1"/>
</dbReference>
<dbReference type="Gene3D" id="3.80.10.10">
    <property type="entry name" value="Ribonuclease Inhibitor"/>
    <property type="match status" value="1"/>
</dbReference>
<dbReference type="InterPro" id="IPR002182">
    <property type="entry name" value="NB-ARC"/>
</dbReference>
<feature type="domain" description="Disease resistance R13L4/SHOC-2-like LRR" evidence="9">
    <location>
        <begin position="511"/>
        <end position="686"/>
    </location>
</feature>
<evidence type="ECO:0000259" key="9">
    <source>
        <dbReference type="Pfam" id="PF23598"/>
    </source>
</evidence>
<keyword evidence="6" id="KW-0067">ATP-binding</keyword>
<dbReference type="InterPro" id="IPR058922">
    <property type="entry name" value="WHD_DRP"/>
</dbReference>
<dbReference type="FunFam" id="1.10.10.10:FF:000322">
    <property type="entry name" value="Probable disease resistance protein At1g63360"/>
    <property type="match status" value="1"/>
</dbReference>
<keyword evidence="3" id="KW-0677">Repeat</keyword>
<dbReference type="Pfam" id="PF23598">
    <property type="entry name" value="LRR_14"/>
    <property type="match status" value="1"/>
</dbReference>
<evidence type="ECO:0000256" key="4">
    <source>
        <dbReference type="ARBA" id="ARBA00022741"/>
    </source>
</evidence>
<feature type="domain" description="NB-ARC" evidence="7">
    <location>
        <begin position="137"/>
        <end position="297"/>
    </location>
</feature>
<sequence>MGNVFSVSISTEDIAGCCCDCIAARANYLCKLDENRVTLRRGLQKLRELKNDVNRKVDVAERQQMKHLDQVQGWISRVEAMKIEVGQLIGDGAKTIEEKQLCGCCYPKHCISNYMLGKKVAKKLQDEIAGRPTVGLESTFDKVWRSLEEEHTSMIGLYGLGGVGKTTLLTQINNHFLKTSHNFDVVIWVVVSKTPNQERVQTEIWKDKSRHEKAKDIWKALSNKRFVILLDDMWEQMDLLDVGIPLPDRQNKSKLIFTTRSQDLCGEMGAHKKIEVKSLAWKDSWDLFKKYVGEDTLNSDPEISELAEMVAKECCGLPLAIITIGRAMASKVTPQDWKHAIRVLQTCASNFPGMGHRVYPLLKYSYDSLPSKIVQSCFLYCSLFPEDFSIYKETLIWTWLCEGFLDEFDDTDGAKNQGFNIISTLVHACLLEEPSDTKCVKLHDMVRDMALWIIGEMGEMKGKPLVQIRAGLTQAPKFKLTGSPTCLNLSTLLLNLNSDLHMISNGFFQFMPSLRVLSLSNTKIVELPSAISNLVSLQYLDLSDTQIKKLQIEMKNLVKLKVLNLRSTFNLSSIPRGLISSLLMLQAVGMYKCGLYGLVVEGSMDSYGNESFVEELESLKYLIDLSVSIASAPEFQRFLSYRKLPSCTLAIYLKMFKGLSSLNLSSLGNMKHLIVLAMEDFDSLREIKFDWAGKGKETVEYSNLNPKVKCFHGFHEVVINRCQMLKNLTWLIFAPNLLYLRIGQCDEMEEVIGNGANDGGNLSPFTKLIQLELNGGLPQLKNVYWNPLPFLYLDRIEVVGCPKLKKLPLNSNRKQEWWNELEWEDEATLNTFLPSFRAI</sequence>
<evidence type="ECO:0000313" key="10">
    <source>
        <dbReference type="EMBL" id="KAJ9692604.1"/>
    </source>
</evidence>
<evidence type="ECO:0008006" key="12">
    <source>
        <dbReference type="Google" id="ProtNLM"/>
    </source>
</evidence>
<dbReference type="GO" id="GO:0006952">
    <property type="term" value="P:defense response"/>
    <property type="evidence" value="ECO:0007669"/>
    <property type="project" value="UniProtKB-KW"/>
</dbReference>
<dbReference type="Gene3D" id="1.10.10.10">
    <property type="entry name" value="Winged helix-like DNA-binding domain superfamily/Winged helix DNA-binding domain"/>
    <property type="match status" value="1"/>
</dbReference>
<evidence type="ECO:0000256" key="1">
    <source>
        <dbReference type="ARBA" id="ARBA00008894"/>
    </source>
</evidence>
<comment type="caution">
    <text evidence="10">The sequence shown here is derived from an EMBL/GenBank/DDBJ whole genome shotgun (WGS) entry which is preliminary data.</text>
</comment>
<comment type="similarity">
    <text evidence="1">Belongs to the disease resistance NB-LRR family.</text>
</comment>
<keyword evidence="2" id="KW-0433">Leucine-rich repeat</keyword>